<accession>A0A556PNB5</accession>
<proteinExistence type="predicted"/>
<evidence type="ECO:0008006" key="3">
    <source>
        <dbReference type="Google" id="ProtNLM"/>
    </source>
</evidence>
<dbReference type="RefSeq" id="WP_144088436.1">
    <property type="nucleotide sequence ID" value="NZ_VMHE01000007.1"/>
</dbReference>
<dbReference type="AlphaFoldDB" id="A0A556PNB5"/>
<dbReference type="EMBL" id="VMHE01000007">
    <property type="protein sequence ID" value="TSJ65871.1"/>
    <property type="molecule type" value="Genomic_DNA"/>
</dbReference>
<dbReference type="Proteomes" id="UP000316425">
    <property type="component" value="Unassembled WGS sequence"/>
</dbReference>
<organism evidence="1 2">
    <name type="scientific">Allobacillus salarius</name>
    <dbReference type="NCBI Taxonomy" id="1955272"/>
    <lineage>
        <taxon>Bacteria</taxon>
        <taxon>Bacillati</taxon>
        <taxon>Bacillota</taxon>
        <taxon>Bacilli</taxon>
        <taxon>Bacillales</taxon>
        <taxon>Bacillaceae</taxon>
        <taxon>Allobacillus</taxon>
    </lineage>
</organism>
<evidence type="ECO:0000313" key="2">
    <source>
        <dbReference type="Proteomes" id="UP000316425"/>
    </source>
</evidence>
<name>A0A556PNB5_9BACI</name>
<evidence type="ECO:0000313" key="1">
    <source>
        <dbReference type="EMBL" id="TSJ65871.1"/>
    </source>
</evidence>
<keyword evidence="2" id="KW-1185">Reference proteome</keyword>
<dbReference type="OrthoDB" id="2390014at2"/>
<reference evidence="1 2" key="1">
    <citation type="submission" date="2019-07" db="EMBL/GenBank/DDBJ databases">
        <title>Allobacillus sp. nov. SKP isolated from shrimp paste of Euphausiacea.</title>
        <authorList>
            <person name="Kanchanasin P."/>
            <person name="Tanasupawat S."/>
            <person name="Shi W."/>
            <person name="Wu L."/>
            <person name="Ma J."/>
        </authorList>
    </citation>
    <scope>NUCLEOTIDE SEQUENCE [LARGE SCALE GENOMIC DNA]</scope>
    <source>
        <strain evidence="1 2">SKP4-8</strain>
    </source>
</reference>
<comment type="caution">
    <text evidence="1">The sequence shown here is derived from an EMBL/GenBank/DDBJ whole genome shotgun (WGS) entry which is preliminary data.</text>
</comment>
<gene>
    <name evidence="1" type="ORF">FPQ13_06070</name>
</gene>
<sequence>MGKLSKALGVAGVAVGATYLSKKENRQKLKKQINKGLNKFSKTDVKSWGKPSDVEDAEMVSEGAMTSVQYYNQLQGKSQSE</sequence>
<protein>
    <recommendedName>
        <fullName evidence="3">YtxH domain-containing protein</fullName>
    </recommendedName>
</protein>